<dbReference type="SUPFAM" id="SSF55874">
    <property type="entry name" value="ATPase domain of HSP90 chaperone/DNA topoisomerase II/histidine kinase"/>
    <property type="match status" value="1"/>
</dbReference>
<evidence type="ECO:0000256" key="6">
    <source>
        <dbReference type="ARBA" id="ARBA00022679"/>
    </source>
</evidence>
<dbReference type="CDD" id="cd00082">
    <property type="entry name" value="HisKA"/>
    <property type="match status" value="1"/>
</dbReference>
<keyword evidence="4" id="KW-1003">Cell membrane</keyword>
<evidence type="ECO:0000256" key="2">
    <source>
        <dbReference type="ARBA" id="ARBA00004651"/>
    </source>
</evidence>
<dbReference type="SUPFAM" id="SSF47384">
    <property type="entry name" value="Homodimeric domain of signal transducing histidine kinase"/>
    <property type="match status" value="1"/>
</dbReference>
<dbReference type="InterPro" id="IPR003660">
    <property type="entry name" value="HAMP_dom"/>
</dbReference>
<keyword evidence="10" id="KW-0067">ATP-binding</keyword>
<feature type="domain" description="Histidine kinase" evidence="15">
    <location>
        <begin position="189"/>
        <end position="400"/>
    </location>
</feature>
<dbReference type="Pfam" id="PF00512">
    <property type="entry name" value="HisKA"/>
    <property type="match status" value="1"/>
</dbReference>
<accession>A0A9X3KBU7</accession>
<keyword evidence="11 14" id="KW-1133">Transmembrane helix</keyword>
<dbReference type="InterPro" id="IPR003594">
    <property type="entry name" value="HATPase_dom"/>
</dbReference>
<comment type="catalytic activity">
    <reaction evidence="1">
        <text>ATP + protein L-histidine = ADP + protein N-phospho-L-histidine.</text>
        <dbReference type="EC" id="2.7.13.3"/>
    </reaction>
</comment>
<evidence type="ECO:0000259" key="15">
    <source>
        <dbReference type="PROSITE" id="PS50109"/>
    </source>
</evidence>
<evidence type="ECO:0000256" key="5">
    <source>
        <dbReference type="ARBA" id="ARBA00022553"/>
    </source>
</evidence>
<evidence type="ECO:0000256" key="4">
    <source>
        <dbReference type="ARBA" id="ARBA00022475"/>
    </source>
</evidence>
<keyword evidence="12" id="KW-0902">Two-component regulatory system</keyword>
<protein>
    <recommendedName>
        <fullName evidence="3">histidine kinase</fullName>
        <ecNumber evidence="3">2.7.13.3</ecNumber>
    </recommendedName>
</protein>
<dbReference type="SUPFAM" id="SSF158472">
    <property type="entry name" value="HAMP domain-like"/>
    <property type="match status" value="1"/>
</dbReference>
<dbReference type="AlphaFoldDB" id="A0A9X3KBU7"/>
<evidence type="ECO:0000256" key="1">
    <source>
        <dbReference type="ARBA" id="ARBA00000085"/>
    </source>
</evidence>
<dbReference type="EMBL" id="JAPZED010000003">
    <property type="protein sequence ID" value="MCZ7693444.1"/>
    <property type="molecule type" value="Genomic_DNA"/>
</dbReference>
<evidence type="ECO:0000256" key="7">
    <source>
        <dbReference type="ARBA" id="ARBA00022692"/>
    </source>
</evidence>
<feature type="domain" description="HAMP" evidence="16">
    <location>
        <begin position="122"/>
        <end position="174"/>
    </location>
</feature>
<dbReference type="GO" id="GO:0000155">
    <property type="term" value="F:phosphorelay sensor kinase activity"/>
    <property type="evidence" value="ECO:0007669"/>
    <property type="project" value="InterPro"/>
</dbReference>
<dbReference type="InterPro" id="IPR036097">
    <property type="entry name" value="HisK_dim/P_sf"/>
</dbReference>
<dbReference type="PRINTS" id="PR00344">
    <property type="entry name" value="BCTRLSENSOR"/>
</dbReference>
<evidence type="ECO:0000256" key="3">
    <source>
        <dbReference type="ARBA" id="ARBA00012438"/>
    </source>
</evidence>
<dbReference type="GO" id="GO:0005886">
    <property type="term" value="C:plasma membrane"/>
    <property type="evidence" value="ECO:0007669"/>
    <property type="project" value="UniProtKB-SubCell"/>
</dbReference>
<dbReference type="InterPro" id="IPR004358">
    <property type="entry name" value="Sig_transdc_His_kin-like_C"/>
</dbReference>
<dbReference type="SMART" id="SM00304">
    <property type="entry name" value="HAMP"/>
    <property type="match status" value="1"/>
</dbReference>
<feature type="transmembrane region" description="Helical" evidence="14">
    <location>
        <begin position="91"/>
        <end position="116"/>
    </location>
</feature>
<dbReference type="InterPro" id="IPR050398">
    <property type="entry name" value="HssS/ArlS-like"/>
</dbReference>
<dbReference type="PROSITE" id="PS50109">
    <property type="entry name" value="HIS_KIN"/>
    <property type="match status" value="1"/>
</dbReference>
<evidence type="ECO:0000256" key="8">
    <source>
        <dbReference type="ARBA" id="ARBA00022741"/>
    </source>
</evidence>
<dbReference type="GO" id="GO:0005524">
    <property type="term" value="F:ATP binding"/>
    <property type="evidence" value="ECO:0007669"/>
    <property type="project" value="UniProtKB-KW"/>
</dbReference>
<dbReference type="PANTHER" id="PTHR45528">
    <property type="entry name" value="SENSOR HISTIDINE KINASE CPXA"/>
    <property type="match status" value="1"/>
</dbReference>
<evidence type="ECO:0000256" key="14">
    <source>
        <dbReference type="SAM" id="Phobius"/>
    </source>
</evidence>
<dbReference type="PANTHER" id="PTHR45528:SF1">
    <property type="entry name" value="SENSOR HISTIDINE KINASE CPXA"/>
    <property type="match status" value="1"/>
</dbReference>
<dbReference type="SMART" id="SM00387">
    <property type="entry name" value="HATPase_c"/>
    <property type="match status" value="1"/>
</dbReference>
<name>A0A9X3KBU7_MEDGN</name>
<evidence type="ECO:0000256" key="10">
    <source>
        <dbReference type="ARBA" id="ARBA00022840"/>
    </source>
</evidence>
<keyword evidence="8" id="KW-0547">Nucleotide-binding</keyword>
<dbReference type="Pfam" id="PF00672">
    <property type="entry name" value="HAMP"/>
    <property type="match status" value="1"/>
</dbReference>
<dbReference type="Gene3D" id="6.10.340.10">
    <property type="match status" value="1"/>
</dbReference>
<proteinExistence type="predicted"/>
<keyword evidence="5" id="KW-0597">Phosphoprotein</keyword>
<dbReference type="InterPro" id="IPR003661">
    <property type="entry name" value="HisK_dim/P_dom"/>
</dbReference>
<evidence type="ECO:0000313" key="18">
    <source>
        <dbReference type="Proteomes" id="UP001148455"/>
    </source>
</evidence>
<gene>
    <name evidence="17" type="ORF">O8D18_05240</name>
</gene>
<dbReference type="InterPro" id="IPR005467">
    <property type="entry name" value="His_kinase_dom"/>
</dbReference>
<dbReference type="EC" id="2.7.13.3" evidence="3"/>
<organism evidence="17 18">
    <name type="scientific">Mediterraneibacter gnavus</name>
    <name type="common">Ruminococcus gnavus</name>
    <dbReference type="NCBI Taxonomy" id="33038"/>
    <lineage>
        <taxon>Bacteria</taxon>
        <taxon>Bacillati</taxon>
        <taxon>Bacillota</taxon>
        <taxon>Clostridia</taxon>
        <taxon>Lachnospirales</taxon>
        <taxon>Lachnospiraceae</taxon>
        <taxon>Mediterraneibacter</taxon>
    </lineage>
</organism>
<evidence type="ECO:0000256" key="9">
    <source>
        <dbReference type="ARBA" id="ARBA00022777"/>
    </source>
</evidence>
<dbReference type="Pfam" id="PF02518">
    <property type="entry name" value="HATPase_c"/>
    <property type="match status" value="1"/>
</dbReference>
<dbReference type="Gene3D" id="3.30.565.10">
    <property type="entry name" value="Histidine kinase-like ATPase, C-terminal domain"/>
    <property type="match status" value="1"/>
</dbReference>
<keyword evidence="7 14" id="KW-0812">Transmembrane</keyword>
<evidence type="ECO:0000256" key="11">
    <source>
        <dbReference type="ARBA" id="ARBA00022989"/>
    </source>
</evidence>
<dbReference type="RefSeq" id="WP_269762497.1">
    <property type="nucleotide sequence ID" value="NZ_JAPZEC010000003.1"/>
</dbReference>
<keyword evidence="13 14" id="KW-0472">Membrane</keyword>
<evidence type="ECO:0000313" key="17">
    <source>
        <dbReference type="EMBL" id="MCZ7693444.1"/>
    </source>
</evidence>
<keyword evidence="9 17" id="KW-0418">Kinase</keyword>
<reference evidence="17" key="1">
    <citation type="submission" date="2022-12" db="EMBL/GenBank/DDBJ databases">
        <title>Genome of R. gnavus strain RSHDN_123.</title>
        <authorList>
            <person name="Abdugheni R."/>
        </authorList>
    </citation>
    <scope>NUCLEOTIDE SEQUENCE</scope>
    <source>
        <strain evidence="17">RSHDN_123</strain>
    </source>
</reference>
<sequence length="400" mass="45915">MGKIKETFQKMSLKKSLLVLAVFCLSLVGILSIVTILKCSDIRQEILDTRPIIITDYIIDDTNKNDMENNNGVTAIPQKYTHGELSKENQVYYWCITILMVSLPIAYIIIASFMVAKLYYKWKLQIPLENLKNGMDYISQQDLDFQIQYSSNDELGQLCDTFEHMKNEIYKSNRKMWNMLQERKALTASVSHDLRTPITVINGYLEYLEKSIERGTLTNETLQTTIKNMTEAADRLKRYVECVKDIQRIEDIEIKKKNYDLKELIANITKEFSILAAQKNKKVIIQDFSKSAFILTDKAMLSKILENIFDNALRFSSEKIVFSIKEKEEYLYFSIQDDGVGFTSEELESATSFFFSSSTNGGNFGIGLSICKILCEKFGGDIFLDNISDHGAIITIKIKK</sequence>
<dbReference type="SMART" id="SM00388">
    <property type="entry name" value="HisKA"/>
    <property type="match status" value="1"/>
</dbReference>
<dbReference type="InterPro" id="IPR036890">
    <property type="entry name" value="HATPase_C_sf"/>
</dbReference>
<dbReference type="Proteomes" id="UP001148455">
    <property type="component" value="Unassembled WGS sequence"/>
</dbReference>
<comment type="caution">
    <text evidence="17">The sequence shown here is derived from an EMBL/GenBank/DDBJ whole genome shotgun (WGS) entry which is preliminary data.</text>
</comment>
<evidence type="ECO:0000256" key="13">
    <source>
        <dbReference type="ARBA" id="ARBA00023136"/>
    </source>
</evidence>
<dbReference type="PROSITE" id="PS50885">
    <property type="entry name" value="HAMP"/>
    <property type="match status" value="1"/>
</dbReference>
<evidence type="ECO:0000256" key="12">
    <source>
        <dbReference type="ARBA" id="ARBA00023012"/>
    </source>
</evidence>
<comment type="subcellular location">
    <subcellularLocation>
        <location evidence="2">Cell membrane</location>
        <topology evidence="2">Multi-pass membrane protein</topology>
    </subcellularLocation>
</comment>
<dbReference type="CDD" id="cd06225">
    <property type="entry name" value="HAMP"/>
    <property type="match status" value="1"/>
</dbReference>
<evidence type="ECO:0000259" key="16">
    <source>
        <dbReference type="PROSITE" id="PS50885"/>
    </source>
</evidence>
<keyword evidence="6" id="KW-0808">Transferase</keyword>
<dbReference type="Gene3D" id="1.10.287.130">
    <property type="match status" value="1"/>
</dbReference>